<comment type="caution">
    <text evidence="3">The sequence shown here is derived from an EMBL/GenBank/DDBJ whole genome shotgun (WGS) entry which is preliminary data.</text>
</comment>
<dbReference type="OrthoDB" id="280334at2"/>
<dbReference type="RefSeq" id="WP_057978207.1">
    <property type="nucleotide sequence ID" value="NZ_LKHP01000005.1"/>
</dbReference>
<dbReference type="PATRIC" id="fig|908809.3.peg.1254"/>
<dbReference type="Proteomes" id="UP000052015">
    <property type="component" value="Unassembled WGS sequence"/>
</dbReference>
<evidence type="ECO:0000256" key="1">
    <source>
        <dbReference type="ARBA" id="ARBA00010577"/>
    </source>
</evidence>
<reference evidence="3 4" key="1">
    <citation type="submission" date="2015-09" db="EMBL/GenBank/DDBJ databases">
        <title>Draft genome sequence of a Caloramator mitchellensis, a moderate thermophile from the Great Artesian Basin of Australia.</title>
        <authorList>
            <person name="Patel B.K."/>
        </authorList>
    </citation>
    <scope>NUCLEOTIDE SEQUENCE [LARGE SCALE GENOMIC DNA]</scope>
    <source>
        <strain evidence="3 4">VF08</strain>
    </source>
</reference>
<evidence type="ECO:0000313" key="4">
    <source>
        <dbReference type="Proteomes" id="UP000052015"/>
    </source>
</evidence>
<dbReference type="STRING" id="908809.ABG79_01247"/>
<evidence type="ECO:0000256" key="2">
    <source>
        <dbReference type="ARBA" id="ARBA00022795"/>
    </source>
</evidence>
<comment type="similarity">
    <text evidence="1">Belongs to the FlgD family.</text>
</comment>
<proteinExistence type="inferred from homology"/>
<evidence type="ECO:0000313" key="3">
    <source>
        <dbReference type="EMBL" id="KRQ87054.1"/>
    </source>
</evidence>
<dbReference type="AlphaFoldDB" id="A0A0R3K0M0"/>
<keyword evidence="3" id="KW-0282">Flagellum</keyword>
<dbReference type="GO" id="GO:0044781">
    <property type="term" value="P:bacterial-type flagellum organization"/>
    <property type="evidence" value="ECO:0007669"/>
    <property type="project" value="UniProtKB-KW"/>
</dbReference>
<organism evidence="3 4">
    <name type="scientific">Caloramator mitchellensis</name>
    <dbReference type="NCBI Taxonomy" id="908809"/>
    <lineage>
        <taxon>Bacteria</taxon>
        <taxon>Bacillati</taxon>
        <taxon>Bacillota</taxon>
        <taxon>Clostridia</taxon>
        <taxon>Eubacteriales</taxon>
        <taxon>Clostridiaceae</taxon>
        <taxon>Caloramator</taxon>
    </lineage>
</organism>
<sequence>MDITKVFGSNTNLTANKKNDILDKDAFLRILTVQLQNQDPLNAKDNTEYIAQMAQFAALEQSQNLNVNLQKLLVSQKLTEGTLLIGQDVHVNVNDTEIKTNVNGVKLEANEVYIITEDGKFKLDDVVGVGEVSDNK</sequence>
<dbReference type="Pfam" id="PF03963">
    <property type="entry name" value="FlgD"/>
    <property type="match status" value="1"/>
</dbReference>
<dbReference type="EMBL" id="LKHP01000005">
    <property type="protein sequence ID" value="KRQ87054.1"/>
    <property type="molecule type" value="Genomic_DNA"/>
</dbReference>
<protein>
    <submittedName>
        <fullName evidence="3">Flagellar basal body rod modification protein</fullName>
    </submittedName>
</protein>
<dbReference type="InterPro" id="IPR005648">
    <property type="entry name" value="FlgD"/>
</dbReference>
<keyword evidence="3" id="KW-0969">Cilium</keyword>
<accession>A0A0R3K0M0</accession>
<keyword evidence="2" id="KW-1005">Bacterial flagellum biogenesis</keyword>
<name>A0A0R3K0M0_CALMK</name>
<keyword evidence="3" id="KW-0966">Cell projection</keyword>
<gene>
    <name evidence="3" type="ORF">ABG79_01247</name>
</gene>
<keyword evidence="4" id="KW-1185">Reference proteome</keyword>